<protein>
    <submittedName>
        <fullName evidence="1">Right-handed parallel beta-helix repeat-containing protein</fullName>
    </submittedName>
</protein>
<dbReference type="EMBL" id="JBHSMG010000002">
    <property type="protein sequence ID" value="MFC5502666.1"/>
    <property type="molecule type" value="Genomic_DNA"/>
</dbReference>
<dbReference type="InterPro" id="IPR006626">
    <property type="entry name" value="PbH1"/>
</dbReference>
<gene>
    <name evidence="1" type="ORF">ACFPJ4_10500</name>
</gene>
<dbReference type="Proteomes" id="UP001596039">
    <property type="component" value="Unassembled WGS sequence"/>
</dbReference>
<comment type="caution">
    <text evidence="1">The sequence shown here is derived from an EMBL/GenBank/DDBJ whole genome shotgun (WGS) entry which is preliminary data.</text>
</comment>
<dbReference type="RefSeq" id="WP_386740355.1">
    <property type="nucleotide sequence ID" value="NZ_JBHSMG010000002.1"/>
</dbReference>
<evidence type="ECO:0000313" key="2">
    <source>
        <dbReference type="Proteomes" id="UP001596039"/>
    </source>
</evidence>
<dbReference type="InterPro" id="IPR012334">
    <property type="entry name" value="Pectin_lyas_fold"/>
</dbReference>
<proteinExistence type="predicted"/>
<sequence>MRQRRLAGVLGGIALVTAGLTAVGGAPAFATPPIPGPITIVVSPKGNDHNAGGPRSPLRSLAAAQALARIAALAGRGVTVELTDGTFDLSRPLRFSALDSGRPGHPVTWTAAPGAKPVLSGGRSVTGWSVSDASKNIYVASVPEGQDSRQLYKNDASAPRAAITIARSDVSVTTSGMEIVNPALSYLADLPNQNRIEVESQDSFTDRYAVMQSISGTTVTMQQPGWQNNNWGYDTLAHPFAGGKLQLENSYSFLQPGQWYLDPAAGKLYYRASASENPNAESFVLPRLESLVQIAGSYSRPVHDLSFSGIQFSYSTWLSPGTAIGYADQQNGAFIPRAYPQPADYLSSCQSGCAQFEGARNGWNQMPAAVQVAAASSVSFSDNTFSHLGQVGLGIGLDANANASGIGLGVTSTTVHHNLFTDLGGAGVVVGGVQPDAHHPSNPAMTLRDITIDNNLITDVAKDYKEMSGILSTYVDHAVIAHNEVSNLAYDGIDIGWGWGANDAGGSPDYQNRGLYAYQPIYSTPTTLKNTEVTDNLIHGTKKVFHDGGSLYNLSANPGAVFSGNYIYDNLHTVGLYLDEGSRYVTEQNNVVQDSGAWVFTNSYGNNYTRDDVIQNNWYNSGFAQTPNAATRNIQVTGNIKVTGTAWPADALQVIANAGIEPALRTFPGVTP</sequence>
<dbReference type="PANTHER" id="PTHR36453">
    <property type="entry name" value="SECRETED PROTEIN-RELATED"/>
    <property type="match status" value="1"/>
</dbReference>
<dbReference type="PANTHER" id="PTHR36453:SF1">
    <property type="entry name" value="RIGHT HANDED BETA HELIX DOMAIN-CONTAINING PROTEIN"/>
    <property type="match status" value="1"/>
</dbReference>
<dbReference type="InterPro" id="IPR011050">
    <property type="entry name" value="Pectin_lyase_fold/virulence"/>
</dbReference>
<organism evidence="1 2">
    <name type="scientific">Lysinimonas soli</name>
    <dbReference type="NCBI Taxonomy" id="1074233"/>
    <lineage>
        <taxon>Bacteria</taxon>
        <taxon>Bacillati</taxon>
        <taxon>Actinomycetota</taxon>
        <taxon>Actinomycetes</taxon>
        <taxon>Micrococcales</taxon>
        <taxon>Microbacteriaceae</taxon>
        <taxon>Lysinimonas</taxon>
    </lineage>
</organism>
<accession>A0ABW0NQ37</accession>
<evidence type="ECO:0000313" key="1">
    <source>
        <dbReference type="EMBL" id="MFC5502666.1"/>
    </source>
</evidence>
<name>A0ABW0NQ37_9MICO</name>
<dbReference type="Gene3D" id="2.160.20.10">
    <property type="entry name" value="Single-stranded right-handed beta-helix, Pectin lyase-like"/>
    <property type="match status" value="3"/>
</dbReference>
<keyword evidence="2" id="KW-1185">Reference proteome</keyword>
<dbReference type="SMART" id="SM00710">
    <property type="entry name" value="PbH1"/>
    <property type="match status" value="5"/>
</dbReference>
<reference evidence="2" key="1">
    <citation type="journal article" date="2019" name="Int. J. Syst. Evol. Microbiol.">
        <title>The Global Catalogue of Microorganisms (GCM) 10K type strain sequencing project: providing services to taxonomists for standard genome sequencing and annotation.</title>
        <authorList>
            <consortium name="The Broad Institute Genomics Platform"/>
            <consortium name="The Broad Institute Genome Sequencing Center for Infectious Disease"/>
            <person name="Wu L."/>
            <person name="Ma J."/>
        </authorList>
    </citation>
    <scope>NUCLEOTIDE SEQUENCE [LARGE SCALE GENOMIC DNA]</scope>
    <source>
        <strain evidence="2">CGMCC 4.6997</strain>
    </source>
</reference>
<dbReference type="SUPFAM" id="SSF51126">
    <property type="entry name" value="Pectin lyase-like"/>
    <property type="match status" value="1"/>
</dbReference>